<accession>A0A7D6EST8</accession>
<proteinExistence type="predicted"/>
<dbReference type="Proteomes" id="UP000261812">
    <property type="component" value="Chromosome"/>
</dbReference>
<evidence type="ECO:0000313" key="2">
    <source>
        <dbReference type="EMBL" id="QLL29522.1"/>
    </source>
</evidence>
<name>A0A7D6EST8_9CYAN</name>
<keyword evidence="3" id="KW-1185">Reference proteome</keyword>
<protein>
    <submittedName>
        <fullName evidence="2">DUF4388 domain-containing protein</fullName>
    </submittedName>
</protein>
<feature type="domain" description="PatA-like N-terminal" evidence="1">
    <location>
        <begin position="4"/>
        <end position="167"/>
    </location>
</feature>
<evidence type="ECO:0000259" key="1">
    <source>
        <dbReference type="Pfam" id="PF14332"/>
    </source>
</evidence>
<dbReference type="Pfam" id="PF14332">
    <property type="entry name" value="DUF4388"/>
    <property type="match status" value="1"/>
</dbReference>
<reference evidence="3" key="1">
    <citation type="submission" date="2018-09" db="EMBL/GenBank/DDBJ databases">
        <title>Complete genome sequence of thermophilic cyanobacteria strain Thermosynechococcus elongatus PKUAC-SCTE542.</title>
        <authorList>
            <person name="Liang Y."/>
            <person name="Tang J."/>
            <person name="Daroch M."/>
        </authorList>
    </citation>
    <scope>NUCLEOTIDE SEQUENCE [LARGE SCALE GENOMIC DNA]</scope>
    <source>
        <strain evidence="3">E542</strain>
    </source>
</reference>
<dbReference type="EMBL" id="CP032152">
    <property type="protein sequence ID" value="QLL29522.1"/>
    <property type="molecule type" value="Genomic_DNA"/>
</dbReference>
<dbReference type="RefSeq" id="WP_181495176.1">
    <property type="nucleotide sequence ID" value="NZ_CP032152.1"/>
</dbReference>
<organism evidence="2 3">
    <name type="scientific">Thermosynechococcus sichuanensis E542</name>
    <dbReference type="NCBI Taxonomy" id="2016101"/>
    <lineage>
        <taxon>Bacteria</taxon>
        <taxon>Bacillati</taxon>
        <taxon>Cyanobacteriota</taxon>
        <taxon>Cyanophyceae</taxon>
        <taxon>Acaryochloridales</taxon>
        <taxon>Thermosynechococcaceae</taxon>
        <taxon>Thermosynechococcus</taxon>
        <taxon>Thermosynechococcus sichuanensis</taxon>
    </lineage>
</organism>
<sequence length="286" mass="32128">MKITGYLSEFSLGEIFRFLEQGQKTGCLSIKPLESETPLMRSCQNCYIFFRFGQIVAATRELDHQGLQQLIEERGFIHIATIQRLLKLYPLNQPLGLLLKSQGALDSQQLQLLFKQQVLTPIPELFSLTEGWFKFDANHPLPLEEMTGLSAPPRDVALVGLRLLRDWTPLMDKLPLPDSTMISLSEGQPPCHLSSVEWQVWEYVDKTVTLEGISQALNLPILEVQKICFRLMVAGLVEEIINVSMEPPPDSPPATPASSEEISKSVSDSFLRGVLAFLKIKAEPRV</sequence>
<gene>
    <name evidence="2" type="ORF">D3A95_11855</name>
</gene>
<dbReference type="InterPro" id="IPR025497">
    <property type="entry name" value="PatA-like_N"/>
</dbReference>
<dbReference type="KEGG" id="tsq:D3A95_11855"/>
<dbReference type="AlphaFoldDB" id="A0A7D6EST8"/>
<evidence type="ECO:0000313" key="3">
    <source>
        <dbReference type="Proteomes" id="UP000261812"/>
    </source>
</evidence>